<gene>
    <name evidence="2" type="ORF">GGH94_002249</name>
</gene>
<sequence>MAQARHAINDDDASEHTKPAMDSHSDLVDVLLLSDYNIYERFPELVQRVDYFLYEWSEEMLTRTESLLRKKSRSVRNIETNKERLYTNNGEDEAFTHARSLNIAWRQFAVGRLQLPRYPPERINWNKDADPVFLYGQMPALRLEIPWSTHSSMTTLSRARNCSGAAVDAGTPPAVAMPGCALLKPALKRTDLQTFLTSPTLSPASSPPYSPMDSPTISIRESMSTSSFGSDATLDNESSAIAAQLKPRLRFNDSVEQCMVVFKQEKEYLPTDYEEEDSADENDTSYYRYSSSGCGSSNSKRAPLAARRSHGSSSSKSCSRNRRTLVIKLAPAHLKGDHRKLVAVSAPAASTSSPSAYREYVYAADSDDDDVADYFDTYSGRHSLRSEGSGSPAAKLSVSGTSGGVSGYVQGCVQSVAGQVRRFVSDAVSVSTFGADRAKSQPLPSDYVSDPFASHLKHSSRSSSAPVVSTQSLSGSDGDGTRQTVAAEHNVVRDPFSSAPPSSNPTMSADHMLFDDDEDAIIQEFEREMQKYGPSVAATDAAAPDATPSLFKRYDYANDNNCAAVVAPGHSAWDDDEACDYDMYDSEYQLHCDDYSDTQRPGLQQHCRSSTAYHTSGSLLRDNLPRAAMVGGLAASDKVINGGAGAVQPQVHRGRSDSIIDRAEDTIVNTVDAVKWCASFISNYTIF</sequence>
<feature type="region of interest" description="Disordered" evidence="1">
    <location>
        <begin position="1"/>
        <end position="21"/>
    </location>
</feature>
<evidence type="ECO:0000256" key="1">
    <source>
        <dbReference type="SAM" id="MobiDB-lite"/>
    </source>
</evidence>
<organism evidence="2 3">
    <name type="scientific">Coemansia aciculifera</name>
    <dbReference type="NCBI Taxonomy" id="417176"/>
    <lineage>
        <taxon>Eukaryota</taxon>
        <taxon>Fungi</taxon>
        <taxon>Fungi incertae sedis</taxon>
        <taxon>Zoopagomycota</taxon>
        <taxon>Kickxellomycotina</taxon>
        <taxon>Kickxellomycetes</taxon>
        <taxon>Kickxellales</taxon>
        <taxon>Kickxellaceae</taxon>
        <taxon>Coemansia</taxon>
    </lineage>
</organism>
<accession>A0A9W8IJ97</accession>
<proteinExistence type="predicted"/>
<dbReference type="EMBL" id="JANBUY010000060">
    <property type="protein sequence ID" value="KAJ2865415.1"/>
    <property type="molecule type" value="Genomic_DNA"/>
</dbReference>
<reference evidence="2" key="1">
    <citation type="submission" date="2022-07" db="EMBL/GenBank/DDBJ databases">
        <title>Phylogenomic reconstructions and comparative analyses of Kickxellomycotina fungi.</title>
        <authorList>
            <person name="Reynolds N.K."/>
            <person name="Stajich J.E."/>
            <person name="Barry K."/>
            <person name="Grigoriev I.V."/>
            <person name="Crous P."/>
            <person name="Smith M.E."/>
        </authorList>
    </citation>
    <scope>NUCLEOTIDE SEQUENCE</scope>
    <source>
        <strain evidence="2">RSA 476</strain>
    </source>
</reference>
<evidence type="ECO:0000313" key="3">
    <source>
        <dbReference type="Proteomes" id="UP001140074"/>
    </source>
</evidence>
<dbReference type="Proteomes" id="UP001140074">
    <property type="component" value="Unassembled WGS sequence"/>
</dbReference>
<protein>
    <submittedName>
        <fullName evidence="2">Uncharacterized protein</fullName>
    </submittedName>
</protein>
<evidence type="ECO:0000313" key="2">
    <source>
        <dbReference type="EMBL" id="KAJ2865415.1"/>
    </source>
</evidence>
<feature type="compositionally biased region" description="Low complexity" evidence="1">
    <location>
        <begin position="461"/>
        <end position="474"/>
    </location>
</feature>
<feature type="region of interest" description="Disordered" evidence="1">
    <location>
        <begin position="271"/>
        <end position="319"/>
    </location>
</feature>
<feature type="region of interest" description="Disordered" evidence="1">
    <location>
        <begin position="453"/>
        <end position="482"/>
    </location>
</feature>
<name>A0A9W8IJ97_9FUNG</name>
<feature type="compositionally biased region" description="Low complexity" evidence="1">
    <location>
        <begin position="285"/>
        <end position="299"/>
    </location>
</feature>
<dbReference type="AlphaFoldDB" id="A0A9W8IJ97"/>
<keyword evidence="3" id="KW-1185">Reference proteome</keyword>
<comment type="caution">
    <text evidence="2">The sequence shown here is derived from an EMBL/GenBank/DDBJ whole genome shotgun (WGS) entry which is preliminary data.</text>
</comment>
<feature type="compositionally biased region" description="Acidic residues" evidence="1">
    <location>
        <begin position="272"/>
        <end position="283"/>
    </location>
</feature>